<gene>
    <name evidence="1" type="ORF">CH333_09425</name>
</gene>
<dbReference type="EMBL" id="NOZQ01000209">
    <property type="protein sequence ID" value="OYD14019.1"/>
    <property type="molecule type" value="Genomic_DNA"/>
</dbReference>
<protein>
    <submittedName>
        <fullName evidence="1">Uncharacterized protein</fullName>
    </submittedName>
</protein>
<evidence type="ECO:0000313" key="2">
    <source>
        <dbReference type="Proteomes" id="UP000215215"/>
    </source>
</evidence>
<proteinExistence type="predicted"/>
<accession>A0A235BPT7</accession>
<comment type="caution">
    <text evidence="1">The sequence shown here is derived from an EMBL/GenBank/DDBJ whole genome shotgun (WGS) entry which is preliminary data.</text>
</comment>
<reference evidence="1 2" key="1">
    <citation type="submission" date="2017-07" db="EMBL/GenBank/DDBJ databases">
        <title>Recovery of genomes from metagenomes via a dereplication, aggregation, and scoring strategy.</title>
        <authorList>
            <person name="Sieber C.M."/>
            <person name="Probst A.J."/>
            <person name="Sharrar A."/>
            <person name="Thomas B.C."/>
            <person name="Hess M."/>
            <person name="Tringe S.G."/>
            <person name="Banfield J.F."/>
        </authorList>
    </citation>
    <scope>NUCLEOTIDE SEQUENCE [LARGE SCALE GENOMIC DNA]</scope>
    <source>
        <strain evidence="1">JGI_Cruoil_03_44_89</strain>
    </source>
</reference>
<evidence type="ECO:0000313" key="1">
    <source>
        <dbReference type="EMBL" id="OYD14019.1"/>
    </source>
</evidence>
<dbReference type="Proteomes" id="UP000215215">
    <property type="component" value="Unassembled WGS sequence"/>
</dbReference>
<dbReference type="AlphaFoldDB" id="A0A235BPT7"/>
<organism evidence="1 2">
    <name type="scientific">candidate division WOR-3 bacterium JGI_Cruoil_03_44_89</name>
    <dbReference type="NCBI Taxonomy" id="1973748"/>
    <lineage>
        <taxon>Bacteria</taxon>
        <taxon>Bacteria division WOR-3</taxon>
    </lineage>
</organism>
<name>A0A235BPT7_UNCW3</name>
<sequence length="157" mass="17683">MEERFDKEGRLIFPEKGAFPAKAKVIVRDKNILVTQAYCRNGHNLVRGEKIWDGNRGINLIGKIGERKVNINLSPYQGDNRRVLDGIIEKGEIVTLLCPECGTELEIFSPCGCSADIVYMYLTEELDPRDSICVCSRFGCRYSCLTSRGKIVSEFTV</sequence>